<dbReference type="GO" id="GO:0016989">
    <property type="term" value="F:sigma factor antagonist activity"/>
    <property type="evidence" value="ECO:0007669"/>
    <property type="project" value="TreeGrafter"/>
</dbReference>
<keyword evidence="2" id="KW-1133">Transmembrane helix</keyword>
<sequence>MNTTRGPSDDDTHGPAPDDDLQAAEYVLGVQDRAERHRVQLRLADEPAFAARVLAWEARLSPWLLRIEPATPSPHVWPRIRTRLGWPAVGTKARPGVWNDLRFWRGAAGLAAAAGVAAIVFALRVPAPAPAPPVVVTPPPVVQPAVPLPVTVLARDDGSTGWIASIDKTAGVLKLVPVPAPADSAGRVNELWIIPAGAAPISLGLLSHEMSHEVELPAAARSALQAGATLAVTLEPAAGIPHAAPSGPIVAKGTIGNI</sequence>
<evidence type="ECO:0000259" key="3">
    <source>
        <dbReference type="Pfam" id="PF10099"/>
    </source>
</evidence>
<dbReference type="Pfam" id="PF10099">
    <property type="entry name" value="RskA_C"/>
    <property type="match status" value="1"/>
</dbReference>
<organism evidence="4 5">
    <name type="scientific">Agrilutibacter solisilvae</name>
    <dbReference type="NCBI Taxonomy" id="2763317"/>
    <lineage>
        <taxon>Bacteria</taxon>
        <taxon>Pseudomonadati</taxon>
        <taxon>Pseudomonadota</taxon>
        <taxon>Gammaproteobacteria</taxon>
        <taxon>Lysobacterales</taxon>
        <taxon>Lysobacteraceae</taxon>
        <taxon>Agrilutibacter</taxon>
    </lineage>
</organism>
<dbReference type="GO" id="GO:0006417">
    <property type="term" value="P:regulation of translation"/>
    <property type="evidence" value="ECO:0007669"/>
    <property type="project" value="TreeGrafter"/>
</dbReference>
<dbReference type="EMBL" id="CP071518">
    <property type="protein sequence ID" value="QSX77702.1"/>
    <property type="molecule type" value="Genomic_DNA"/>
</dbReference>
<proteinExistence type="predicted"/>
<dbReference type="AlphaFoldDB" id="A0A974XXP5"/>
<evidence type="ECO:0000313" key="5">
    <source>
        <dbReference type="Proteomes" id="UP000639274"/>
    </source>
</evidence>
<evidence type="ECO:0000313" key="4">
    <source>
        <dbReference type="EMBL" id="QSX77702.1"/>
    </source>
</evidence>
<gene>
    <name evidence="4" type="ORF">I8J32_013275</name>
</gene>
<dbReference type="KEGG" id="lsf:I8J32_013275"/>
<dbReference type="PANTHER" id="PTHR37461:SF1">
    <property type="entry name" value="ANTI-SIGMA-K FACTOR RSKA"/>
    <property type="match status" value="1"/>
</dbReference>
<feature type="region of interest" description="Disordered" evidence="1">
    <location>
        <begin position="1"/>
        <end position="20"/>
    </location>
</feature>
<feature type="domain" description="Anti-sigma K factor RskA C-terminal" evidence="3">
    <location>
        <begin position="110"/>
        <end position="249"/>
    </location>
</feature>
<keyword evidence="2" id="KW-0812">Transmembrane</keyword>
<evidence type="ECO:0000256" key="2">
    <source>
        <dbReference type="SAM" id="Phobius"/>
    </source>
</evidence>
<feature type="transmembrane region" description="Helical" evidence="2">
    <location>
        <begin position="103"/>
        <end position="123"/>
    </location>
</feature>
<evidence type="ECO:0000256" key="1">
    <source>
        <dbReference type="SAM" id="MobiDB-lite"/>
    </source>
</evidence>
<reference evidence="4 5" key="1">
    <citation type="submission" date="2021-03" db="EMBL/GenBank/DDBJ databases">
        <title>Lysobacter sp. nov. isolated from soil of gangwondo yeongwol, south Korea.</title>
        <authorList>
            <person name="Kim K.R."/>
            <person name="Kim K.H."/>
            <person name="Jeon C.O."/>
        </authorList>
    </citation>
    <scope>NUCLEOTIDE SEQUENCE [LARGE SCALE GENOMIC DNA]</scope>
    <source>
        <strain evidence="4 5">R19</strain>
    </source>
</reference>
<accession>A0A974XXP5</accession>
<name>A0A974XXP5_9GAMM</name>
<dbReference type="Proteomes" id="UP000639274">
    <property type="component" value="Chromosome"/>
</dbReference>
<dbReference type="GO" id="GO:0005886">
    <property type="term" value="C:plasma membrane"/>
    <property type="evidence" value="ECO:0007669"/>
    <property type="project" value="InterPro"/>
</dbReference>
<dbReference type="RefSeq" id="WP_200616420.1">
    <property type="nucleotide sequence ID" value="NZ_CP071518.1"/>
</dbReference>
<keyword evidence="5" id="KW-1185">Reference proteome</keyword>
<dbReference type="InterPro" id="IPR018764">
    <property type="entry name" value="RskA_C"/>
</dbReference>
<protein>
    <submittedName>
        <fullName evidence="4">Anti-sigma factor</fullName>
    </submittedName>
</protein>
<dbReference type="PANTHER" id="PTHR37461">
    <property type="entry name" value="ANTI-SIGMA-K FACTOR RSKA"/>
    <property type="match status" value="1"/>
</dbReference>
<dbReference type="InterPro" id="IPR051474">
    <property type="entry name" value="Anti-sigma-K/W_factor"/>
</dbReference>
<keyword evidence="2" id="KW-0472">Membrane</keyword>